<accession>A0ABQ1FI29</accession>
<reference evidence="2" key="1">
    <citation type="journal article" date="2019" name="Int. J. Syst. Evol. Microbiol.">
        <title>The Global Catalogue of Microorganisms (GCM) 10K type strain sequencing project: providing services to taxonomists for standard genome sequencing and annotation.</title>
        <authorList>
            <consortium name="The Broad Institute Genomics Platform"/>
            <consortium name="The Broad Institute Genome Sequencing Center for Infectious Disease"/>
            <person name="Wu L."/>
            <person name="Ma J."/>
        </authorList>
    </citation>
    <scope>NUCLEOTIDE SEQUENCE [LARGE SCALE GENOMIC DNA]</scope>
    <source>
        <strain evidence="2">CGMCC 1.15043</strain>
    </source>
</reference>
<gene>
    <name evidence="1" type="ORF">GCM10008018_70560</name>
</gene>
<evidence type="ECO:0000313" key="1">
    <source>
        <dbReference type="EMBL" id="GGA15741.1"/>
    </source>
</evidence>
<dbReference type="SUPFAM" id="SSF100985">
    <property type="entry name" value="Sporulation inhibitor Sda"/>
    <property type="match status" value="1"/>
</dbReference>
<dbReference type="RefSeq" id="WP_189020686.1">
    <property type="nucleotide sequence ID" value="NZ_BMHE01000082.1"/>
</dbReference>
<protein>
    <recommendedName>
        <fullName evidence="3">Sporulation histidine kinase inhibitor Sda</fullName>
    </recommendedName>
</protein>
<evidence type="ECO:0000313" key="2">
    <source>
        <dbReference type="Proteomes" id="UP000615455"/>
    </source>
</evidence>
<name>A0ABQ1FI29_9BACL</name>
<sequence length="59" mass="6583">MKSLSSQGLIDAYFSSIDLQLEKEFIQLLLLELKQRNIHVDCLSNITFGANSPLDGANE</sequence>
<comment type="caution">
    <text evidence="1">The sequence shown here is derived from an EMBL/GenBank/DDBJ whole genome shotgun (WGS) entry which is preliminary data.</text>
</comment>
<dbReference type="Proteomes" id="UP000615455">
    <property type="component" value="Unassembled WGS sequence"/>
</dbReference>
<proteinExistence type="predicted"/>
<evidence type="ECO:0008006" key="3">
    <source>
        <dbReference type="Google" id="ProtNLM"/>
    </source>
</evidence>
<dbReference type="InterPro" id="IPR036916">
    <property type="entry name" value="Sda_sf"/>
</dbReference>
<dbReference type="Pfam" id="PF08970">
    <property type="entry name" value="Sda"/>
    <property type="match status" value="1"/>
</dbReference>
<dbReference type="EMBL" id="BMHE01000082">
    <property type="protein sequence ID" value="GGA15741.1"/>
    <property type="molecule type" value="Genomic_DNA"/>
</dbReference>
<organism evidence="1 2">
    <name type="scientific">Paenibacillus marchantiophytorum</name>
    <dbReference type="NCBI Taxonomy" id="1619310"/>
    <lineage>
        <taxon>Bacteria</taxon>
        <taxon>Bacillati</taxon>
        <taxon>Bacillota</taxon>
        <taxon>Bacilli</taxon>
        <taxon>Bacillales</taxon>
        <taxon>Paenibacillaceae</taxon>
        <taxon>Paenibacillus</taxon>
    </lineage>
</organism>
<keyword evidence="2" id="KW-1185">Reference proteome</keyword>
<dbReference type="Gene3D" id="1.10.287.1100">
    <property type="entry name" value="Sporulation inhibitor A"/>
    <property type="match status" value="1"/>
</dbReference>
<dbReference type="InterPro" id="IPR015064">
    <property type="entry name" value="Sda"/>
</dbReference>